<dbReference type="GO" id="GO:0016020">
    <property type="term" value="C:membrane"/>
    <property type="evidence" value="ECO:0007669"/>
    <property type="project" value="UniProtKB-SubCell"/>
</dbReference>
<keyword evidence="2 6" id="KW-0812">Transmembrane</keyword>
<dbReference type="PANTHER" id="PTHR14969">
    <property type="entry name" value="SPHINGOSINE-1-PHOSPHATE PHOSPHOHYDROLASE"/>
    <property type="match status" value="1"/>
</dbReference>
<name>I4YHK6_WALMC</name>
<evidence type="ECO:0000256" key="1">
    <source>
        <dbReference type="ARBA" id="ARBA00004141"/>
    </source>
</evidence>
<proteinExistence type="predicted"/>
<dbReference type="PANTHER" id="PTHR14969:SF13">
    <property type="entry name" value="AT30094P"/>
    <property type="match status" value="1"/>
</dbReference>
<keyword evidence="9" id="KW-1185">Reference proteome</keyword>
<dbReference type="SMART" id="SM00014">
    <property type="entry name" value="acidPPc"/>
    <property type="match status" value="1"/>
</dbReference>
<evidence type="ECO:0000313" key="8">
    <source>
        <dbReference type="EMBL" id="EIM23448.1"/>
    </source>
</evidence>
<sequence length="201" mass="22578">MTSLTHLDLTYVLYTGDSHLSFLLALVTLLPFAILSGYVTLVYFNRDAVILNAFAGQLANEALNWLLKRIFKQPRPFIGTGYGMPSSHAQFVAYTAIFITFHQIQRNGYPGMESKLAFLVAIMIAYSRHHLSYHTTTQIIVGFVIGMVFGAVYFTLTELSCTLRFSKKTLIGKICWLLRQTRSLIVNNLSLNDQTLAARGN</sequence>
<evidence type="ECO:0000313" key="9">
    <source>
        <dbReference type="Proteomes" id="UP000005242"/>
    </source>
</evidence>
<dbReference type="STRING" id="671144.I4YHK6"/>
<dbReference type="UniPathway" id="UPA00378"/>
<dbReference type="GeneID" id="18470662"/>
<keyword evidence="5 6" id="KW-0472">Membrane</keyword>
<protein>
    <recommendedName>
        <fullName evidence="7">Phosphatidic acid phosphatase type 2/haloperoxidase domain-containing protein</fullName>
    </recommendedName>
</protein>
<feature type="transmembrane region" description="Helical" evidence="6">
    <location>
        <begin position="87"/>
        <end position="104"/>
    </location>
</feature>
<feature type="domain" description="Phosphatidic acid phosphatase type 2/haloperoxidase" evidence="7">
    <location>
        <begin position="48"/>
        <end position="154"/>
    </location>
</feature>
<dbReference type="EMBL" id="JH668225">
    <property type="protein sequence ID" value="EIM23448.1"/>
    <property type="molecule type" value="Genomic_DNA"/>
</dbReference>
<dbReference type="InterPro" id="IPR039667">
    <property type="entry name" value="Dolichyldiphosphatase_PAP2"/>
</dbReference>
<feature type="transmembrane region" description="Helical" evidence="6">
    <location>
        <begin position="20"/>
        <end position="41"/>
    </location>
</feature>
<evidence type="ECO:0000256" key="2">
    <source>
        <dbReference type="ARBA" id="ARBA00022692"/>
    </source>
</evidence>
<evidence type="ECO:0000256" key="4">
    <source>
        <dbReference type="ARBA" id="ARBA00022989"/>
    </source>
</evidence>
<dbReference type="InterPro" id="IPR036938">
    <property type="entry name" value="PAP2/HPO_sf"/>
</dbReference>
<dbReference type="AlphaFoldDB" id="I4YHK6"/>
<dbReference type="eggNOG" id="KOG3146">
    <property type="taxonomic scope" value="Eukaryota"/>
</dbReference>
<evidence type="ECO:0000256" key="6">
    <source>
        <dbReference type="SAM" id="Phobius"/>
    </source>
</evidence>
<evidence type="ECO:0000256" key="5">
    <source>
        <dbReference type="ARBA" id="ARBA00023136"/>
    </source>
</evidence>
<dbReference type="InterPro" id="IPR000326">
    <property type="entry name" value="PAP2/HPO"/>
</dbReference>
<comment type="subcellular location">
    <subcellularLocation>
        <location evidence="1">Membrane</location>
        <topology evidence="1">Multi-pass membrane protein</topology>
    </subcellularLocation>
</comment>
<organism evidence="8 9">
    <name type="scientific">Wallemia mellicola (strain ATCC MYA-4683 / CBS 633.66)</name>
    <name type="common">Wallemia sebi (CBS 633.66)</name>
    <dbReference type="NCBI Taxonomy" id="671144"/>
    <lineage>
        <taxon>Eukaryota</taxon>
        <taxon>Fungi</taxon>
        <taxon>Dikarya</taxon>
        <taxon>Basidiomycota</taxon>
        <taxon>Wallemiomycotina</taxon>
        <taxon>Wallemiomycetes</taxon>
        <taxon>Wallemiales</taxon>
        <taxon>Wallemiaceae</taxon>
        <taxon>Wallemia</taxon>
    </lineage>
</organism>
<dbReference type="OMA" id="VYATLIW"/>
<dbReference type="Proteomes" id="UP000005242">
    <property type="component" value="Unassembled WGS sequence"/>
</dbReference>
<dbReference type="InParanoid" id="I4YHK6"/>
<keyword evidence="4 6" id="KW-1133">Transmembrane helix</keyword>
<feature type="transmembrane region" description="Helical" evidence="6">
    <location>
        <begin position="139"/>
        <end position="159"/>
    </location>
</feature>
<reference evidence="8 9" key="1">
    <citation type="journal article" date="2012" name="Fungal Genet. Biol.">
        <title>The genome of the xerotolerant mold Wallemia sebi reveals adaptations to osmotic stress and suggests cryptic sexual reproduction.</title>
        <authorList>
            <person name="Padamsee M."/>
            <person name="Kumar T.K.A."/>
            <person name="Riley R."/>
            <person name="Binder M."/>
            <person name="Boyd A."/>
            <person name="Calvo A.M."/>
            <person name="Furukawa K."/>
            <person name="Hesse C."/>
            <person name="Hohmann S."/>
            <person name="James T.Y."/>
            <person name="LaButti K."/>
            <person name="Lapidus A."/>
            <person name="Lindquist E."/>
            <person name="Lucas S."/>
            <person name="Miller K."/>
            <person name="Shantappa S."/>
            <person name="Grigoriev I.V."/>
            <person name="Hibbett D.S."/>
            <person name="McLaughlin D.J."/>
            <person name="Spatafora J.W."/>
            <person name="Aime M.C."/>
        </authorList>
    </citation>
    <scope>NUCLEOTIDE SEQUENCE [LARGE SCALE GENOMIC DNA]</scope>
    <source>
        <strain evidence="9">ATCC MYA-4683 / CBS 633.66</strain>
    </source>
</reference>
<dbReference type="HOGENOM" id="CLU_074922_0_0_1"/>
<dbReference type="GO" id="GO:0042392">
    <property type="term" value="F:sphingosine-1-phosphate phosphatase activity"/>
    <property type="evidence" value="ECO:0007669"/>
    <property type="project" value="TreeGrafter"/>
</dbReference>
<keyword evidence="3" id="KW-0378">Hydrolase</keyword>
<evidence type="ECO:0000259" key="7">
    <source>
        <dbReference type="SMART" id="SM00014"/>
    </source>
</evidence>
<dbReference type="CDD" id="cd03382">
    <property type="entry name" value="PAP2_dolichyldiphosphatase"/>
    <property type="match status" value="1"/>
</dbReference>
<accession>I4YHK6</accession>
<dbReference type="Pfam" id="PF01569">
    <property type="entry name" value="PAP2"/>
    <property type="match status" value="1"/>
</dbReference>
<evidence type="ECO:0000256" key="3">
    <source>
        <dbReference type="ARBA" id="ARBA00022801"/>
    </source>
</evidence>
<dbReference type="RefSeq" id="XP_006956507.1">
    <property type="nucleotide sequence ID" value="XM_006956445.1"/>
</dbReference>
<dbReference type="SUPFAM" id="SSF48317">
    <property type="entry name" value="Acid phosphatase/Vanadium-dependent haloperoxidase"/>
    <property type="match status" value="1"/>
</dbReference>
<dbReference type="KEGG" id="wse:WALSEDRAFT_15406"/>
<gene>
    <name evidence="8" type="ORF">WALSEDRAFT_15406</name>
</gene>
<dbReference type="Gene3D" id="1.20.144.10">
    <property type="entry name" value="Phosphatidic acid phosphatase type 2/haloperoxidase"/>
    <property type="match status" value="1"/>
</dbReference>